<name>A0A0E9XGV7_ANGAN</name>
<reference evidence="1" key="2">
    <citation type="journal article" date="2015" name="Fish Shellfish Immunol.">
        <title>Early steps in the European eel (Anguilla anguilla)-Vibrio vulnificus interaction in the gills: Role of the RtxA13 toxin.</title>
        <authorList>
            <person name="Callol A."/>
            <person name="Pajuelo D."/>
            <person name="Ebbesson L."/>
            <person name="Teles M."/>
            <person name="MacKenzie S."/>
            <person name="Amaro C."/>
        </authorList>
    </citation>
    <scope>NUCLEOTIDE SEQUENCE</scope>
</reference>
<sequence length="112" mass="12217">MSQVLVSVSSASVSGMFFNLNLLTVDQKAFRVCLDDNAFNVTAFYFPKKSCSLLKAHIGKHLDTDFSHSTHGAETKHSSPFEGSHCVSRFADVELTHSFPLRATGPAGLCCY</sequence>
<organism evidence="1">
    <name type="scientific">Anguilla anguilla</name>
    <name type="common">European freshwater eel</name>
    <name type="synonym">Muraena anguilla</name>
    <dbReference type="NCBI Taxonomy" id="7936"/>
    <lineage>
        <taxon>Eukaryota</taxon>
        <taxon>Metazoa</taxon>
        <taxon>Chordata</taxon>
        <taxon>Craniata</taxon>
        <taxon>Vertebrata</taxon>
        <taxon>Euteleostomi</taxon>
        <taxon>Actinopterygii</taxon>
        <taxon>Neopterygii</taxon>
        <taxon>Teleostei</taxon>
        <taxon>Anguilliformes</taxon>
        <taxon>Anguillidae</taxon>
        <taxon>Anguilla</taxon>
    </lineage>
</organism>
<proteinExistence type="predicted"/>
<protein>
    <submittedName>
        <fullName evidence="1">Uncharacterized protein</fullName>
    </submittedName>
</protein>
<accession>A0A0E9XGV7</accession>
<dbReference type="AlphaFoldDB" id="A0A0E9XGV7"/>
<reference evidence="1" key="1">
    <citation type="submission" date="2014-11" db="EMBL/GenBank/DDBJ databases">
        <authorList>
            <person name="Amaro Gonzalez C."/>
        </authorList>
    </citation>
    <scope>NUCLEOTIDE SEQUENCE</scope>
</reference>
<evidence type="ECO:0000313" key="1">
    <source>
        <dbReference type="EMBL" id="JAI01875.1"/>
    </source>
</evidence>
<dbReference type="EMBL" id="GBXM01006703">
    <property type="protein sequence ID" value="JAI01875.1"/>
    <property type="molecule type" value="Transcribed_RNA"/>
</dbReference>